<dbReference type="Pfam" id="PF07731">
    <property type="entry name" value="Cu-oxidase_2"/>
    <property type="match status" value="1"/>
</dbReference>
<feature type="signal peptide" evidence="14">
    <location>
        <begin position="1"/>
        <end position="22"/>
    </location>
</feature>
<protein>
    <recommendedName>
        <fullName evidence="6">laccase</fullName>
        <ecNumber evidence="6">1.10.3.2</ecNumber>
    </recommendedName>
</protein>
<feature type="domain" description="Plastocyanin-like" evidence="17">
    <location>
        <begin position="34"/>
        <end position="145"/>
    </location>
</feature>
<evidence type="ECO:0000256" key="4">
    <source>
        <dbReference type="ARBA" id="ARBA00004271"/>
    </source>
</evidence>
<feature type="domain" description="Plastocyanin-like" evidence="15">
    <location>
        <begin position="156"/>
        <end position="305"/>
    </location>
</feature>
<evidence type="ECO:0000313" key="18">
    <source>
        <dbReference type="EMBL" id="KAK1694414.1"/>
    </source>
</evidence>
<evidence type="ECO:0000256" key="8">
    <source>
        <dbReference type="ARBA" id="ARBA00022525"/>
    </source>
</evidence>
<keyword evidence="8" id="KW-0964">Secreted</keyword>
<dbReference type="Pfam" id="PF00394">
    <property type="entry name" value="Cu-oxidase"/>
    <property type="match status" value="1"/>
</dbReference>
<dbReference type="GO" id="GO:0005507">
    <property type="term" value="F:copper ion binding"/>
    <property type="evidence" value="ECO:0007669"/>
    <property type="project" value="InterPro"/>
</dbReference>
<keyword evidence="12" id="KW-0186">Copper</keyword>
<evidence type="ECO:0000256" key="14">
    <source>
        <dbReference type="SAM" id="SignalP"/>
    </source>
</evidence>
<feature type="domain" description="Plastocyanin-like" evidence="16">
    <location>
        <begin position="416"/>
        <end position="554"/>
    </location>
</feature>
<keyword evidence="7" id="KW-0052">Apoplast</keyword>
<dbReference type="InterPro" id="IPR011707">
    <property type="entry name" value="Cu-oxidase-like_N"/>
</dbReference>
<name>A0AAD8X5B3_LOLMU</name>
<organism evidence="18 19">
    <name type="scientific">Lolium multiflorum</name>
    <name type="common">Italian ryegrass</name>
    <name type="synonym">Lolium perenne subsp. multiflorum</name>
    <dbReference type="NCBI Taxonomy" id="4521"/>
    <lineage>
        <taxon>Eukaryota</taxon>
        <taxon>Viridiplantae</taxon>
        <taxon>Streptophyta</taxon>
        <taxon>Embryophyta</taxon>
        <taxon>Tracheophyta</taxon>
        <taxon>Spermatophyta</taxon>
        <taxon>Magnoliopsida</taxon>
        <taxon>Liliopsida</taxon>
        <taxon>Poales</taxon>
        <taxon>Poaceae</taxon>
        <taxon>BOP clade</taxon>
        <taxon>Pooideae</taxon>
        <taxon>Poodae</taxon>
        <taxon>Poeae</taxon>
        <taxon>Poeae Chloroplast Group 2 (Poeae type)</taxon>
        <taxon>Loliodinae</taxon>
        <taxon>Loliinae</taxon>
        <taxon>Lolium</taxon>
    </lineage>
</organism>
<evidence type="ECO:0000256" key="10">
    <source>
        <dbReference type="ARBA" id="ARBA00022737"/>
    </source>
</evidence>
<dbReference type="GO" id="GO:0046274">
    <property type="term" value="P:lignin catabolic process"/>
    <property type="evidence" value="ECO:0007669"/>
    <property type="project" value="UniProtKB-KW"/>
</dbReference>
<dbReference type="InterPro" id="IPR008972">
    <property type="entry name" value="Cupredoxin"/>
</dbReference>
<comment type="cofactor">
    <cofactor evidence="2">
        <name>Cu cation</name>
        <dbReference type="ChEBI" id="CHEBI:23378"/>
    </cofactor>
</comment>
<keyword evidence="13" id="KW-0439">Lignin degradation</keyword>
<dbReference type="InterPro" id="IPR001117">
    <property type="entry name" value="Cu-oxidase_2nd"/>
</dbReference>
<dbReference type="CDD" id="cd13849">
    <property type="entry name" value="CuRO_1_LCC_plant"/>
    <property type="match status" value="1"/>
</dbReference>
<dbReference type="Proteomes" id="UP001231189">
    <property type="component" value="Unassembled WGS sequence"/>
</dbReference>
<dbReference type="Pfam" id="PF07732">
    <property type="entry name" value="Cu-oxidase_3"/>
    <property type="match status" value="1"/>
</dbReference>
<evidence type="ECO:0000256" key="6">
    <source>
        <dbReference type="ARBA" id="ARBA00012297"/>
    </source>
</evidence>
<comment type="catalytic activity">
    <reaction evidence="1">
        <text>4 hydroquinone + O2 = 4 benzosemiquinone + 2 H2O</text>
        <dbReference type="Rhea" id="RHEA:11276"/>
        <dbReference type="ChEBI" id="CHEBI:15377"/>
        <dbReference type="ChEBI" id="CHEBI:15379"/>
        <dbReference type="ChEBI" id="CHEBI:17594"/>
        <dbReference type="ChEBI" id="CHEBI:17977"/>
        <dbReference type="EC" id="1.10.3.2"/>
    </reaction>
</comment>
<dbReference type="InterPro" id="IPR034285">
    <property type="entry name" value="CuRO_2_LCC"/>
</dbReference>
<keyword evidence="11" id="KW-0560">Oxidoreductase</keyword>
<dbReference type="PROSITE" id="PS00079">
    <property type="entry name" value="MULTICOPPER_OXIDASE1"/>
    <property type="match status" value="1"/>
</dbReference>
<keyword evidence="14" id="KW-0732">Signal</keyword>
<evidence type="ECO:0000256" key="11">
    <source>
        <dbReference type="ARBA" id="ARBA00023002"/>
    </source>
</evidence>
<dbReference type="EC" id="1.10.3.2" evidence="6"/>
<dbReference type="GO" id="GO:0048046">
    <property type="term" value="C:apoplast"/>
    <property type="evidence" value="ECO:0007669"/>
    <property type="project" value="UniProtKB-SubCell"/>
</dbReference>
<dbReference type="PROSITE" id="PS00080">
    <property type="entry name" value="MULTICOPPER_OXIDASE2"/>
    <property type="match status" value="1"/>
</dbReference>
<dbReference type="InterPro" id="IPR045087">
    <property type="entry name" value="Cu-oxidase_fam"/>
</dbReference>
<feature type="chain" id="PRO_5042167716" description="laccase" evidence="14">
    <location>
        <begin position="23"/>
        <end position="579"/>
    </location>
</feature>
<dbReference type="InterPro" id="IPR033138">
    <property type="entry name" value="Cu_oxidase_CS"/>
</dbReference>
<evidence type="ECO:0000259" key="15">
    <source>
        <dbReference type="Pfam" id="PF00394"/>
    </source>
</evidence>
<sequence length="579" mass="63631">MADMVVLVVAALFLAMGGSINAAVVEHTFLVSEVTLRHLCRDTVATVVNGQLPGPALEVTEGDSVVVHVVNQSPFGVTIHWHGVKQRLTCWADGAGMVTQCPIAPNTTFTYRFDVVGQEGTLWWHAHISTLRATMHGAIIIRPKSGSYPFPKPHQDVPIVIADFWQNDLRQVQKDLELWIADGDHSKDGPASATINGKIGDLYNCSGVAQDDTFVLDVEPGKTYMLRLANAALSNEYYFKVAGHRLTVVGSDANYLRPYNATGDVVAIAPGETLDVLMVADAPPCHSYYMVALGTQSPPPAPQTATRLARGIVRYPDSHGEAMEPQMPDQHDRTTSFHFHGNMTGYPNNPLLPQVRGHVHDKFFLTLGMGTIRNHTVHVANINNVSFHLPQGRSLLEARYHGAELVTATEEMSARPPLEFDYTDPVLINFFNRSAKLLELEPSRRATTMRHIAYNSTVEVVFQSTTLMEDSPNPMHLHGHDFFVLAQGIGNYDAARDTASYNLVDPPVKNTVMVTGLGWAAVRFVADNPGNWFLHCHYEFHMGMGMATVFEVGNGPTPETALPPPPADLPRCDRSIAYE</sequence>
<comment type="subcellular location">
    <subcellularLocation>
        <location evidence="4">Secreted</location>
        <location evidence="4">Extracellular space</location>
        <location evidence="4">Apoplast</location>
    </subcellularLocation>
</comment>
<evidence type="ECO:0000256" key="1">
    <source>
        <dbReference type="ARBA" id="ARBA00000349"/>
    </source>
</evidence>
<evidence type="ECO:0000259" key="16">
    <source>
        <dbReference type="Pfam" id="PF07731"/>
    </source>
</evidence>
<evidence type="ECO:0000256" key="3">
    <source>
        <dbReference type="ARBA" id="ARBA00002075"/>
    </source>
</evidence>
<evidence type="ECO:0000256" key="9">
    <source>
        <dbReference type="ARBA" id="ARBA00022723"/>
    </source>
</evidence>
<evidence type="ECO:0000256" key="7">
    <source>
        <dbReference type="ARBA" id="ARBA00022523"/>
    </source>
</evidence>
<dbReference type="PANTHER" id="PTHR11709:SF242">
    <property type="entry name" value="LACCASE"/>
    <property type="match status" value="1"/>
</dbReference>
<reference evidence="18" key="1">
    <citation type="submission" date="2023-07" db="EMBL/GenBank/DDBJ databases">
        <title>A chromosome-level genome assembly of Lolium multiflorum.</title>
        <authorList>
            <person name="Chen Y."/>
            <person name="Copetti D."/>
            <person name="Kolliker R."/>
            <person name="Studer B."/>
        </authorList>
    </citation>
    <scope>NUCLEOTIDE SEQUENCE</scope>
    <source>
        <strain evidence="18">02402/16</strain>
        <tissue evidence="18">Leaf</tissue>
    </source>
</reference>
<dbReference type="InterPro" id="IPR034288">
    <property type="entry name" value="CuRO_1_LCC"/>
</dbReference>
<dbReference type="PANTHER" id="PTHR11709">
    <property type="entry name" value="MULTI-COPPER OXIDASE"/>
    <property type="match status" value="1"/>
</dbReference>
<dbReference type="CDD" id="cd13875">
    <property type="entry name" value="CuRO_2_LCC_plant"/>
    <property type="match status" value="1"/>
</dbReference>
<evidence type="ECO:0000256" key="13">
    <source>
        <dbReference type="ARBA" id="ARBA00023185"/>
    </source>
</evidence>
<comment type="similarity">
    <text evidence="5">Belongs to the multicopper oxidase family.</text>
</comment>
<dbReference type="EMBL" id="JAUUTY010000001">
    <property type="protein sequence ID" value="KAK1694414.1"/>
    <property type="molecule type" value="Genomic_DNA"/>
</dbReference>
<dbReference type="GO" id="GO:0052716">
    <property type="term" value="F:hydroquinone:oxygen oxidoreductase activity"/>
    <property type="evidence" value="ECO:0007669"/>
    <property type="project" value="UniProtKB-EC"/>
</dbReference>
<evidence type="ECO:0000256" key="12">
    <source>
        <dbReference type="ARBA" id="ARBA00023008"/>
    </source>
</evidence>
<dbReference type="InterPro" id="IPR002355">
    <property type="entry name" value="Cu_oxidase_Cu_BS"/>
</dbReference>
<keyword evidence="19" id="KW-1185">Reference proteome</keyword>
<keyword evidence="10" id="KW-0677">Repeat</keyword>
<dbReference type="SUPFAM" id="SSF49503">
    <property type="entry name" value="Cupredoxins"/>
    <property type="match status" value="3"/>
</dbReference>
<comment type="function">
    <text evidence="3">Lignin degradation and detoxification of lignin-derived products.</text>
</comment>
<dbReference type="InterPro" id="IPR011706">
    <property type="entry name" value="Cu-oxidase_C"/>
</dbReference>
<keyword evidence="9" id="KW-0479">Metal-binding</keyword>
<evidence type="ECO:0000313" key="19">
    <source>
        <dbReference type="Proteomes" id="UP001231189"/>
    </source>
</evidence>
<evidence type="ECO:0000256" key="5">
    <source>
        <dbReference type="ARBA" id="ARBA00010609"/>
    </source>
</evidence>
<dbReference type="AlphaFoldDB" id="A0AAD8X5B3"/>
<accession>A0AAD8X5B3</accession>
<gene>
    <name evidence="18" type="ORF">QYE76_011111</name>
</gene>
<evidence type="ECO:0000256" key="2">
    <source>
        <dbReference type="ARBA" id="ARBA00001935"/>
    </source>
</evidence>
<dbReference type="Gene3D" id="2.60.40.420">
    <property type="entry name" value="Cupredoxins - blue copper proteins"/>
    <property type="match status" value="3"/>
</dbReference>
<evidence type="ECO:0000259" key="17">
    <source>
        <dbReference type="Pfam" id="PF07732"/>
    </source>
</evidence>
<proteinExistence type="inferred from homology"/>
<comment type="caution">
    <text evidence="18">The sequence shown here is derived from an EMBL/GenBank/DDBJ whole genome shotgun (WGS) entry which is preliminary data.</text>
</comment>